<evidence type="ECO:0000256" key="1">
    <source>
        <dbReference type="SAM" id="MobiDB-lite"/>
    </source>
</evidence>
<organism evidence="4 5">
    <name type="scientific">Aureobasidium vineae</name>
    <dbReference type="NCBI Taxonomy" id="2773715"/>
    <lineage>
        <taxon>Eukaryota</taxon>
        <taxon>Fungi</taxon>
        <taxon>Dikarya</taxon>
        <taxon>Ascomycota</taxon>
        <taxon>Pezizomycotina</taxon>
        <taxon>Dothideomycetes</taxon>
        <taxon>Dothideomycetidae</taxon>
        <taxon>Dothideales</taxon>
        <taxon>Saccotheciaceae</taxon>
        <taxon>Aureobasidium</taxon>
    </lineage>
</organism>
<name>A0A9N8P6S7_9PEZI</name>
<gene>
    <name evidence="4" type="ORF">AWRI4619_LOCUS3214</name>
</gene>
<keyword evidence="5" id="KW-1185">Reference proteome</keyword>
<keyword evidence="2" id="KW-0812">Transmembrane</keyword>
<feature type="transmembrane region" description="Helical" evidence="2">
    <location>
        <begin position="20"/>
        <end position="42"/>
    </location>
</feature>
<dbReference type="EMBL" id="CAIJEN010000004">
    <property type="protein sequence ID" value="CAD0084647.1"/>
    <property type="molecule type" value="Genomic_DNA"/>
</dbReference>
<feature type="region of interest" description="Disordered" evidence="1">
    <location>
        <begin position="54"/>
        <end position="92"/>
    </location>
</feature>
<dbReference type="Proteomes" id="UP000716446">
    <property type="component" value="Unassembled WGS sequence"/>
</dbReference>
<proteinExistence type="predicted"/>
<dbReference type="Pfam" id="PF20684">
    <property type="entry name" value="Fung_rhodopsin"/>
    <property type="match status" value="1"/>
</dbReference>
<feature type="domain" description="Rhodopsin" evidence="3">
    <location>
        <begin position="4"/>
        <end position="43"/>
    </location>
</feature>
<feature type="compositionally biased region" description="Polar residues" evidence="1">
    <location>
        <begin position="72"/>
        <end position="84"/>
    </location>
</feature>
<sequence length="101" mass="11369">MVQLTNKGTDFTWNLVAPAVWTTIEPAVQISTACLPSLRVLYRKYMDNRHRKHRSAAASAQRLRGMELTSPRADSTINGSVTTKSSREQQGYGIVERDVYI</sequence>
<comment type="caution">
    <text evidence="4">The sequence shown here is derived from an EMBL/GenBank/DDBJ whole genome shotgun (WGS) entry which is preliminary data.</text>
</comment>
<dbReference type="AlphaFoldDB" id="A0A9N8P6S7"/>
<evidence type="ECO:0000256" key="2">
    <source>
        <dbReference type="SAM" id="Phobius"/>
    </source>
</evidence>
<evidence type="ECO:0000259" key="3">
    <source>
        <dbReference type="Pfam" id="PF20684"/>
    </source>
</evidence>
<accession>A0A9N8P6S7</accession>
<evidence type="ECO:0000313" key="5">
    <source>
        <dbReference type="Proteomes" id="UP000716446"/>
    </source>
</evidence>
<keyword evidence="2" id="KW-1133">Transmembrane helix</keyword>
<keyword evidence="2" id="KW-0472">Membrane</keyword>
<protein>
    <recommendedName>
        <fullName evidence="3">Rhodopsin domain-containing protein</fullName>
    </recommendedName>
</protein>
<evidence type="ECO:0000313" key="4">
    <source>
        <dbReference type="EMBL" id="CAD0084647.1"/>
    </source>
</evidence>
<reference evidence="4" key="1">
    <citation type="submission" date="2020-06" db="EMBL/GenBank/DDBJ databases">
        <authorList>
            <person name="Onetto C."/>
        </authorList>
    </citation>
    <scope>NUCLEOTIDE SEQUENCE</scope>
</reference>
<dbReference type="InterPro" id="IPR049326">
    <property type="entry name" value="Rhodopsin_dom_fungi"/>
</dbReference>